<reference evidence="3" key="1">
    <citation type="journal article" date="2019" name="Int. J. Syst. Evol. Microbiol.">
        <title>The Global Catalogue of Microorganisms (GCM) 10K type strain sequencing project: providing services to taxonomists for standard genome sequencing and annotation.</title>
        <authorList>
            <consortium name="The Broad Institute Genomics Platform"/>
            <consortium name="The Broad Institute Genome Sequencing Center for Infectious Disease"/>
            <person name="Wu L."/>
            <person name="Ma J."/>
        </authorList>
    </citation>
    <scope>NUCLEOTIDE SEQUENCE [LARGE SCALE GENOMIC DNA]</scope>
    <source>
        <strain evidence="3">JCM 18459</strain>
    </source>
</reference>
<accession>A0ABP9PPM3</accession>
<evidence type="ECO:0000313" key="2">
    <source>
        <dbReference type="EMBL" id="GAA5150040.1"/>
    </source>
</evidence>
<sequence length="175" mass="18049">MRPALAGLCLVLAGLAGCGGDEDPAETDGPHSMGSTDDRGRSVEATYDASGLTVVITAGRDVDLTEARTLYALVNVSRPSAEEGGYSFEALDPELDTQVLDAEGTRLACGESATVEGRTVTLVLPNRCGVAGGGGGRSAVLGSRVRIGNVELEATFRKGTRPVRIRTDVGTIDRA</sequence>
<keyword evidence="3" id="KW-1185">Reference proteome</keyword>
<evidence type="ECO:0008006" key="4">
    <source>
        <dbReference type="Google" id="ProtNLM"/>
    </source>
</evidence>
<dbReference type="PROSITE" id="PS51257">
    <property type="entry name" value="PROKAR_LIPOPROTEIN"/>
    <property type="match status" value="1"/>
</dbReference>
<dbReference type="Proteomes" id="UP001500221">
    <property type="component" value="Unassembled WGS sequence"/>
</dbReference>
<evidence type="ECO:0000256" key="1">
    <source>
        <dbReference type="SAM" id="MobiDB-lite"/>
    </source>
</evidence>
<gene>
    <name evidence="2" type="ORF">GCM10023340_26310</name>
</gene>
<comment type="caution">
    <text evidence="2">The sequence shown here is derived from an EMBL/GenBank/DDBJ whole genome shotgun (WGS) entry which is preliminary data.</text>
</comment>
<protein>
    <recommendedName>
        <fullName evidence="4">Lipoprotein</fullName>
    </recommendedName>
</protein>
<dbReference type="EMBL" id="BAABKG010000003">
    <property type="protein sequence ID" value="GAA5150040.1"/>
    <property type="molecule type" value="Genomic_DNA"/>
</dbReference>
<organism evidence="2 3">
    <name type="scientific">Nocardioides marinquilinus</name>
    <dbReference type="NCBI Taxonomy" id="1210400"/>
    <lineage>
        <taxon>Bacteria</taxon>
        <taxon>Bacillati</taxon>
        <taxon>Actinomycetota</taxon>
        <taxon>Actinomycetes</taxon>
        <taxon>Propionibacteriales</taxon>
        <taxon>Nocardioidaceae</taxon>
        <taxon>Nocardioides</taxon>
    </lineage>
</organism>
<proteinExistence type="predicted"/>
<name>A0ABP9PPM3_9ACTN</name>
<dbReference type="RefSeq" id="WP_345459051.1">
    <property type="nucleotide sequence ID" value="NZ_BAABKG010000003.1"/>
</dbReference>
<feature type="region of interest" description="Disordered" evidence="1">
    <location>
        <begin position="21"/>
        <end position="41"/>
    </location>
</feature>
<evidence type="ECO:0000313" key="3">
    <source>
        <dbReference type="Proteomes" id="UP001500221"/>
    </source>
</evidence>